<dbReference type="KEGG" id="lpv:HYN51_12015"/>
<dbReference type="EMBL" id="CP029185">
    <property type="protein sequence ID" value="AWH90087.1"/>
    <property type="molecule type" value="Genomic_DNA"/>
</dbReference>
<proteinExistence type="predicted"/>
<organism evidence="1 2">
    <name type="scientific">Limnobaculum parvum</name>
    <dbReference type="NCBI Taxonomy" id="2172103"/>
    <lineage>
        <taxon>Bacteria</taxon>
        <taxon>Pseudomonadati</taxon>
        <taxon>Pseudomonadota</taxon>
        <taxon>Gammaproteobacteria</taxon>
        <taxon>Enterobacterales</taxon>
        <taxon>Budviciaceae</taxon>
        <taxon>Limnobaculum</taxon>
    </lineage>
</organism>
<dbReference type="PANTHER" id="PTHR36849">
    <property type="entry name" value="CYTOPLASMIC PROTEIN-RELATED"/>
    <property type="match status" value="1"/>
</dbReference>
<dbReference type="PANTHER" id="PTHR36849:SF1">
    <property type="entry name" value="CYTOPLASMIC PROTEIN"/>
    <property type="match status" value="1"/>
</dbReference>
<gene>
    <name evidence="1" type="ORF">HYN51_12015</name>
</gene>
<keyword evidence="2" id="KW-1185">Reference proteome</keyword>
<dbReference type="OrthoDB" id="9790745at2"/>
<name>A0A2Y9U283_9GAMM</name>
<sequence length="129" mass="15005">MVNIHLVRVYEITPPTADNCFLIDRLWPRGVTKERLSGIIWLKQVAPSTELRQRFHANPTKWDDFCHDYRAELSAGEYWLPLLQLLQHNQSVTLLFSNKDIEHNHGVVLRDFLLQKINAPAENAHHSGE</sequence>
<dbReference type="Proteomes" id="UP000244908">
    <property type="component" value="Chromosome"/>
</dbReference>
<protein>
    <submittedName>
        <fullName evidence="1">DUF488 family protein</fullName>
    </submittedName>
</protein>
<reference evidence="1 2" key="1">
    <citation type="journal article" date="2019" name="Int. J. Syst. Evol. Microbiol.">
        <title>Limnobaculum parvum gen. nov., sp. nov., isolated from a freshwater lake.</title>
        <authorList>
            <person name="Baek C."/>
            <person name="Shin S.K."/>
            <person name="Yi H."/>
        </authorList>
    </citation>
    <scope>NUCLEOTIDE SEQUENCE [LARGE SCALE GENOMIC DNA]</scope>
    <source>
        <strain evidence="1 2">HYN0051</strain>
    </source>
</reference>
<evidence type="ECO:0000313" key="2">
    <source>
        <dbReference type="Proteomes" id="UP000244908"/>
    </source>
</evidence>
<dbReference type="AlphaFoldDB" id="A0A2Y9U283"/>
<evidence type="ECO:0000313" key="1">
    <source>
        <dbReference type="EMBL" id="AWH90087.1"/>
    </source>
</evidence>
<dbReference type="Pfam" id="PF22752">
    <property type="entry name" value="DUF488-N3i"/>
    <property type="match status" value="1"/>
</dbReference>
<accession>A0A2Y9U283</accession>
<dbReference type="InterPro" id="IPR052552">
    <property type="entry name" value="YeaO-like"/>
</dbReference>